<dbReference type="Gene3D" id="1.10.287.70">
    <property type="match status" value="1"/>
</dbReference>
<dbReference type="Pfam" id="PF22614">
    <property type="entry name" value="Slo-like_RCK"/>
    <property type="match status" value="1"/>
</dbReference>
<accession>A0A7R9AL72</accession>
<dbReference type="EMBL" id="OC000101">
    <property type="protein sequence ID" value="CAD7256145.1"/>
    <property type="molecule type" value="Genomic_DNA"/>
</dbReference>
<dbReference type="GO" id="GO:0060072">
    <property type="term" value="F:large conductance calcium-activated potassium channel activity"/>
    <property type="evidence" value="ECO:0007669"/>
    <property type="project" value="TreeGrafter"/>
</dbReference>
<evidence type="ECO:0000256" key="6">
    <source>
        <dbReference type="ARBA" id="ARBA00022837"/>
    </source>
</evidence>
<evidence type="ECO:0000256" key="9">
    <source>
        <dbReference type="ARBA" id="ARBA00022989"/>
    </source>
</evidence>
<gene>
    <name evidence="17" type="ORF">TSIB3V08_LOCUS435</name>
</gene>
<organism evidence="17">
    <name type="scientific">Timema shepardi</name>
    <name type="common">Walking stick</name>
    <dbReference type="NCBI Taxonomy" id="629360"/>
    <lineage>
        <taxon>Eukaryota</taxon>
        <taxon>Metazoa</taxon>
        <taxon>Ecdysozoa</taxon>
        <taxon>Arthropoda</taxon>
        <taxon>Hexapoda</taxon>
        <taxon>Insecta</taxon>
        <taxon>Pterygota</taxon>
        <taxon>Neoptera</taxon>
        <taxon>Polyneoptera</taxon>
        <taxon>Phasmatodea</taxon>
        <taxon>Timematodea</taxon>
        <taxon>Timematoidea</taxon>
        <taxon>Timematidae</taxon>
        <taxon>Timema</taxon>
    </lineage>
</organism>
<reference evidence="17" key="1">
    <citation type="submission" date="2020-11" db="EMBL/GenBank/DDBJ databases">
        <authorList>
            <person name="Tran Van P."/>
        </authorList>
    </citation>
    <scope>NUCLEOTIDE SEQUENCE</scope>
</reference>
<feature type="domain" description="RCK N-terminal" evidence="16">
    <location>
        <begin position="252"/>
        <end position="329"/>
    </location>
</feature>
<feature type="domain" description="Ion transport" evidence="15">
    <location>
        <begin position="23"/>
        <end position="204"/>
    </location>
</feature>
<keyword evidence="8" id="KW-0630">Potassium</keyword>
<dbReference type="GO" id="GO:0034702">
    <property type="term" value="C:monoatomic ion channel complex"/>
    <property type="evidence" value="ECO:0007669"/>
    <property type="project" value="UniProtKB-KW"/>
</dbReference>
<keyword evidence="4 14" id="KW-0812">Transmembrane</keyword>
<evidence type="ECO:0000256" key="4">
    <source>
        <dbReference type="ARBA" id="ARBA00022692"/>
    </source>
</evidence>
<dbReference type="PANTHER" id="PTHR10027:SF33">
    <property type="entry name" value="CALCIUM-ACTIVATED POTASSIUM CHANNEL SUBUNIT ALPHA-1-RELATED"/>
    <property type="match status" value="1"/>
</dbReference>
<dbReference type="GO" id="GO:0045211">
    <property type="term" value="C:postsynaptic membrane"/>
    <property type="evidence" value="ECO:0007669"/>
    <property type="project" value="TreeGrafter"/>
</dbReference>
<dbReference type="Pfam" id="PF00520">
    <property type="entry name" value="Ion_trans"/>
    <property type="match status" value="1"/>
</dbReference>
<evidence type="ECO:0000256" key="14">
    <source>
        <dbReference type="SAM" id="Phobius"/>
    </source>
</evidence>
<proteinExistence type="predicted"/>
<dbReference type="PRINTS" id="PR00169">
    <property type="entry name" value="KCHANNEL"/>
</dbReference>
<dbReference type="Gene3D" id="1.20.120.350">
    <property type="entry name" value="Voltage-gated potassium channels. Chain C"/>
    <property type="match status" value="1"/>
</dbReference>
<dbReference type="PANTHER" id="PTHR10027">
    <property type="entry name" value="CALCIUM-ACTIVATED POTASSIUM CHANNEL ALPHA CHAIN"/>
    <property type="match status" value="1"/>
</dbReference>
<evidence type="ECO:0000256" key="8">
    <source>
        <dbReference type="ARBA" id="ARBA00022958"/>
    </source>
</evidence>
<keyword evidence="2" id="KW-0813">Transport</keyword>
<name>A0A7R9AL72_TIMSH</name>
<evidence type="ECO:0000313" key="17">
    <source>
        <dbReference type="EMBL" id="CAD7256145.1"/>
    </source>
</evidence>
<keyword evidence="7" id="KW-0851">Voltage-gated channel</keyword>
<keyword evidence="10" id="KW-0406">Ion transport</keyword>
<feature type="transmembrane region" description="Helical" evidence="14">
    <location>
        <begin position="176"/>
        <end position="197"/>
    </location>
</feature>
<evidence type="ECO:0000256" key="13">
    <source>
        <dbReference type="ARBA" id="ARBA00029579"/>
    </source>
</evidence>
<evidence type="ECO:0000256" key="7">
    <source>
        <dbReference type="ARBA" id="ARBA00022882"/>
    </source>
</evidence>
<evidence type="ECO:0000256" key="1">
    <source>
        <dbReference type="ARBA" id="ARBA00004141"/>
    </source>
</evidence>
<feature type="transmembrane region" description="Helical" evidence="14">
    <location>
        <begin position="114"/>
        <end position="135"/>
    </location>
</feature>
<dbReference type="InterPro" id="IPR005821">
    <property type="entry name" value="Ion_trans_dom"/>
</dbReference>
<sequence length="339" mass="39768">MDHTDLRIRSLCRPEEVERCQKWSHNVTQQIDLAFNIFFMVYFFIRFIAASDKLWFMLEMYSFVDYFTIPPSFVSIYLDRTWIGLRFLRALRLMTVPDILQYLNILKTSSSIRLAQLVSIFISVWLTAAGIIHLLENSGDPLDFTNPQQLSYWTCVYFLIVTMSTVGYGDVYCQTVLGRTFLVFFLLVGLAIFASSIPEIIELVGTRSKYGGEYKREHGKRYEKAVFASWIPEITELAGNRCKYGGQYKRERRRHIVVCGHITYESVSHFLKDFLHEDREDVDVEVVFLHRKEPDLELEGLLKRHYTTVEFFQGTMMNAVDLERVKVKLQLDCTGRCWE</sequence>
<keyword evidence="5" id="KW-0631">Potassium channel</keyword>
<evidence type="ECO:0000256" key="2">
    <source>
        <dbReference type="ARBA" id="ARBA00022448"/>
    </source>
</evidence>
<keyword evidence="9 14" id="KW-1133">Transmembrane helix</keyword>
<keyword evidence="3" id="KW-0633">Potassium transport</keyword>
<dbReference type="InterPro" id="IPR003148">
    <property type="entry name" value="RCK_N"/>
</dbReference>
<evidence type="ECO:0000256" key="5">
    <source>
        <dbReference type="ARBA" id="ARBA00022826"/>
    </source>
</evidence>
<feature type="transmembrane region" description="Helical" evidence="14">
    <location>
        <begin position="31"/>
        <end position="49"/>
    </location>
</feature>
<evidence type="ECO:0000259" key="16">
    <source>
        <dbReference type="Pfam" id="PF22614"/>
    </source>
</evidence>
<evidence type="ECO:0000256" key="10">
    <source>
        <dbReference type="ARBA" id="ARBA00023065"/>
    </source>
</evidence>
<evidence type="ECO:0000256" key="12">
    <source>
        <dbReference type="ARBA" id="ARBA00023303"/>
    </source>
</evidence>
<dbReference type="InterPro" id="IPR027359">
    <property type="entry name" value="Volt_channel_dom_sf"/>
</dbReference>
<dbReference type="FunFam" id="1.10.287.70:FF:000015">
    <property type="entry name" value="Calcium-activated potassium channel subunit alpha-1 isoform X7"/>
    <property type="match status" value="1"/>
</dbReference>
<dbReference type="AlphaFoldDB" id="A0A7R9AL72"/>
<evidence type="ECO:0000259" key="15">
    <source>
        <dbReference type="Pfam" id="PF00520"/>
    </source>
</evidence>
<keyword evidence="12" id="KW-0407">Ion channel</keyword>
<comment type="subcellular location">
    <subcellularLocation>
        <location evidence="1">Membrane</location>
        <topology evidence="1">Multi-pass membrane protein</topology>
    </subcellularLocation>
</comment>
<dbReference type="SUPFAM" id="SSF81324">
    <property type="entry name" value="Voltage-gated potassium channels"/>
    <property type="match status" value="1"/>
</dbReference>
<protein>
    <recommendedName>
        <fullName evidence="13">BK channel</fullName>
    </recommendedName>
</protein>
<dbReference type="InterPro" id="IPR047871">
    <property type="entry name" value="K_chnl_Slo-like"/>
</dbReference>
<keyword evidence="6" id="KW-0106">Calcium</keyword>
<evidence type="ECO:0000256" key="3">
    <source>
        <dbReference type="ARBA" id="ARBA00022538"/>
    </source>
</evidence>
<feature type="transmembrane region" description="Helical" evidence="14">
    <location>
        <begin position="150"/>
        <end position="169"/>
    </location>
</feature>
<evidence type="ECO:0000256" key="11">
    <source>
        <dbReference type="ARBA" id="ARBA00023136"/>
    </source>
</evidence>
<feature type="transmembrane region" description="Helical" evidence="14">
    <location>
        <begin position="55"/>
        <end position="78"/>
    </location>
</feature>
<keyword evidence="11 14" id="KW-0472">Membrane</keyword>